<dbReference type="InterPro" id="IPR009003">
    <property type="entry name" value="Peptidase_S1_PA"/>
</dbReference>
<evidence type="ECO:0000313" key="6">
    <source>
        <dbReference type="Proteomes" id="UP000198736"/>
    </source>
</evidence>
<name>A0A0S4LMY7_9BACT</name>
<dbReference type="RefSeq" id="WP_175304627.1">
    <property type="nucleotide sequence ID" value="NZ_CZPZ01000031.1"/>
</dbReference>
<keyword evidence="2" id="KW-0378">Hydrolase</keyword>
<dbReference type="InterPro" id="IPR051201">
    <property type="entry name" value="Chloro_Bact_Ser_Proteases"/>
</dbReference>
<dbReference type="PANTHER" id="PTHR43343:SF3">
    <property type="entry name" value="PROTEASE DO-LIKE 8, CHLOROPLASTIC"/>
    <property type="match status" value="1"/>
</dbReference>
<accession>A0A0S4LMY7</accession>
<evidence type="ECO:0000256" key="3">
    <source>
        <dbReference type="SAM" id="Coils"/>
    </source>
</evidence>
<evidence type="ECO:0000313" key="5">
    <source>
        <dbReference type="EMBL" id="CUS37896.1"/>
    </source>
</evidence>
<dbReference type="STRING" id="1742973.COMA2_40082"/>
<reference evidence="6" key="1">
    <citation type="submission" date="2015-10" db="EMBL/GenBank/DDBJ databases">
        <authorList>
            <person name="Luecker S."/>
            <person name="Luecker S."/>
        </authorList>
    </citation>
    <scope>NUCLEOTIDE SEQUENCE [LARGE SCALE GENOMIC DNA]</scope>
</reference>
<dbReference type="SUPFAM" id="SSF50494">
    <property type="entry name" value="Trypsin-like serine proteases"/>
    <property type="match status" value="1"/>
</dbReference>
<feature type="coiled-coil region" evidence="3">
    <location>
        <begin position="317"/>
        <end position="348"/>
    </location>
</feature>
<protein>
    <submittedName>
        <fullName evidence="5">Putative Trypsin-like serine proteases, typically periplasmic, contain C-terminal pdz domain-protein</fullName>
    </submittedName>
</protein>
<feature type="region of interest" description="Disordered" evidence="4">
    <location>
        <begin position="258"/>
        <end position="315"/>
    </location>
</feature>
<keyword evidence="3" id="KW-0175">Coiled coil</keyword>
<evidence type="ECO:0000256" key="2">
    <source>
        <dbReference type="ARBA" id="ARBA00022801"/>
    </source>
</evidence>
<dbReference type="EMBL" id="CZPZ01000031">
    <property type="protein sequence ID" value="CUS37896.1"/>
    <property type="molecule type" value="Genomic_DNA"/>
</dbReference>
<dbReference type="Proteomes" id="UP000198736">
    <property type="component" value="Unassembled WGS sequence"/>
</dbReference>
<organism evidence="5 6">
    <name type="scientific">Candidatus Nitrospira nitrificans</name>
    <dbReference type="NCBI Taxonomy" id="1742973"/>
    <lineage>
        <taxon>Bacteria</taxon>
        <taxon>Pseudomonadati</taxon>
        <taxon>Nitrospirota</taxon>
        <taxon>Nitrospiria</taxon>
        <taxon>Nitrospirales</taxon>
        <taxon>Nitrospiraceae</taxon>
        <taxon>Nitrospira</taxon>
    </lineage>
</organism>
<sequence>MGAKWRETRSLCWSTRVGVVFSLITAVSAGSAIAAELSSAQIYASAAPAVVLIATGSSAGTGSIIDDKGLVLTNAHVIMNDEKKTPHERILVFLKPDRVVGDFNNQENLARRHEARVVAYDETLDLALLKIVSLPSSLPVLALADPGGTIIGSRVLAIGHPERGGLWTLTTGVISAEWKDYATVPGWDIFQTETSLNRGNSGGPLVNEFGQQIGINTFIQRRAPDGLAITSINFAVKSNVAKDWLARKGVYVSYAPSAKGPGVRDSIQESQPGPKESGDRDPSPKNLAPKPDKVLENQPEAKPETGPGLPPLRPYSIDTLLKRLDLVQKDLEKQMDDMGAEIEKRRRR</sequence>
<proteinExistence type="predicted"/>
<evidence type="ECO:0000256" key="1">
    <source>
        <dbReference type="ARBA" id="ARBA00022670"/>
    </source>
</evidence>
<feature type="compositionally biased region" description="Basic and acidic residues" evidence="4">
    <location>
        <begin position="290"/>
        <end position="303"/>
    </location>
</feature>
<evidence type="ECO:0000256" key="4">
    <source>
        <dbReference type="SAM" id="MobiDB-lite"/>
    </source>
</evidence>
<dbReference type="Gene3D" id="2.40.10.120">
    <property type="match status" value="1"/>
</dbReference>
<keyword evidence="6" id="KW-1185">Reference proteome</keyword>
<dbReference type="Pfam" id="PF13365">
    <property type="entry name" value="Trypsin_2"/>
    <property type="match status" value="1"/>
</dbReference>
<dbReference type="GO" id="GO:0006508">
    <property type="term" value="P:proteolysis"/>
    <property type="evidence" value="ECO:0007669"/>
    <property type="project" value="UniProtKB-KW"/>
</dbReference>
<dbReference type="PRINTS" id="PR00834">
    <property type="entry name" value="PROTEASES2C"/>
</dbReference>
<dbReference type="PANTHER" id="PTHR43343">
    <property type="entry name" value="PEPTIDASE S12"/>
    <property type="match status" value="1"/>
</dbReference>
<keyword evidence="1 5" id="KW-0645">Protease</keyword>
<gene>
    <name evidence="5" type="ORF">COMA2_40082</name>
</gene>
<dbReference type="GO" id="GO:0004252">
    <property type="term" value="F:serine-type endopeptidase activity"/>
    <property type="evidence" value="ECO:0007669"/>
    <property type="project" value="InterPro"/>
</dbReference>
<dbReference type="InterPro" id="IPR001940">
    <property type="entry name" value="Peptidase_S1C"/>
</dbReference>
<dbReference type="AlphaFoldDB" id="A0A0S4LMY7"/>